<feature type="compositionally biased region" description="Basic and acidic residues" evidence="1">
    <location>
        <begin position="77"/>
        <end position="88"/>
    </location>
</feature>
<feature type="region of interest" description="Disordered" evidence="1">
    <location>
        <begin position="1"/>
        <end position="145"/>
    </location>
</feature>
<dbReference type="AlphaFoldDB" id="A0AAD5QUC5"/>
<dbReference type="Proteomes" id="UP001196413">
    <property type="component" value="Unassembled WGS sequence"/>
</dbReference>
<comment type="caution">
    <text evidence="2">The sequence shown here is derived from an EMBL/GenBank/DDBJ whole genome shotgun (WGS) entry which is preliminary data.</text>
</comment>
<reference evidence="2" key="1">
    <citation type="submission" date="2021-06" db="EMBL/GenBank/DDBJ databases">
        <title>Parelaphostrongylus tenuis whole genome reference sequence.</title>
        <authorList>
            <person name="Garwood T.J."/>
            <person name="Larsen P.A."/>
            <person name="Fountain-Jones N.M."/>
            <person name="Garbe J.R."/>
            <person name="Macchietto M.G."/>
            <person name="Kania S.A."/>
            <person name="Gerhold R.W."/>
            <person name="Richards J.E."/>
            <person name="Wolf T.M."/>
        </authorList>
    </citation>
    <scope>NUCLEOTIDE SEQUENCE</scope>
    <source>
        <strain evidence="2">MNPRO001-30</strain>
        <tissue evidence="2">Meninges</tissue>
    </source>
</reference>
<feature type="compositionally biased region" description="Acidic residues" evidence="1">
    <location>
        <begin position="97"/>
        <end position="107"/>
    </location>
</feature>
<accession>A0AAD5QUC5</accession>
<gene>
    <name evidence="2" type="ORF">KIN20_025322</name>
    <name evidence="3" type="ORF">KIN20_025336</name>
</gene>
<sequence>MLFDARQGSVPEDPTTNNEEVGEENNEASDKNAKKVGVEQIVVNTVSKEGSELREAEREQLVAHVSGVEQPVPGVASDKESSVAKESGDEQPIVDSTVDEGSEDDQTPLEATSETRSHQPDTEDNDNNNDQTALKNVRWRGSRKGSTVYRVALCII</sequence>
<feature type="compositionally biased region" description="Basic and acidic residues" evidence="1">
    <location>
        <begin position="49"/>
        <end position="61"/>
    </location>
</feature>
<evidence type="ECO:0000313" key="2">
    <source>
        <dbReference type="EMBL" id="KAJ1365098.1"/>
    </source>
</evidence>
<keyword evidence="4" id="KW-1185">Reference proteome</keyword>
<evidence type="ECO:0000313" key="4">
    <source>
        <dbReference type="Proteomes" id="UP001196413"/>
    </source>
</evidence>
<dbReference type="EMBL" id="JAHQIW010005176">
    <property type="protein sequence ID" value="KAJ1365110.1"/>
    <property type="molecule type" value="Genomic_DNA"/>
</dbReference>
<name>A0AAD5QUC5_PARTN</name>
<evidence type="ECO:0000313" key="3">
    <source>
        <dbReference type="EMBL" id="KAJ1365110.1"/>
    </source>
</evidence>
<protein>
    <submittedName>
        <fullName evidence="2">Uncharacterized protein</fullName>
    </submittedName>
</protein>
<dbReference type="EMBL" id="JAHQIW010005172">
    <property type="protein sequence ID" value="KAJ1365098.1"/>
    <property type="molecule type" value="Genomic_DNA"/>
</dbReference>
<organism evidence="2 4">
    <name type="scientific">Parelaphostrongylus tenuis</name>
    <name type="common">Meningeal worm</name>
    <dbReference type="NCBI Taxonomy" id="148309"/>
    <lineage>
        <taxon>Eukaryota</taxon>
        <taxon>Metazoa</taxon>
        <taxon>Ecdysozoa</taxon>
        <taxon>Nematoda</taxon>
        <taxon>Chromadorea</taxon>
        <taxon>Rhabditida</taxon>
        <taxon>Rhabditina</taxon>
        <taxon>Rhabditomorpha</taxon>
        <taxon>Strongyloidea</taxon>
        <taxon>Metastrongylidae</taxon>
        <taxon>Parelaphostrongylus</taxon>
    </lineage>
</organism>
<evidence type="ECO:0000256" key="1">
    <source>
        <dbReference type="SAM" id="MobiDB-lite"/>
    </source>
</evidence>
<feature type="compositionally biased region" description="Basic and acidic residues" evidence="1">
    <location>
        <begin position="28"/>
        <end position="37"/>
    </location>
</feature>
<proteinExistence type="predicted"/>